<reference evidence="1 2" key="1">
    <citation type="submission" date="2018-10" db="EMBL/GenBank/DDBJ databases">
        <title>Pan-genome distribution and transcriptional activeness of fungal secondary metabolism genes in Aspergillus section Fumigati.</title>
        <authorList>
            <person name="Takahashi H."/>
            <person name="Umemura M."/>
            <person name="Ninomiya A."/>
            <person name="Kusuya Y."/>
            <person name="Urayama S."/>
            <person name="Shimizu M."/>
            <person name="Watanabe A."/>
            <person name="Kamei K."/>
            <person name="Yaguchi T."/>
            <person name="Hagiwara D."/>
        </authorList>
    </citation>
    <scope>NUCLEOTIDE SEQUENCE [LARGE SCALE GENOMIC DNA]</scope>
    <source>
        <strain evidence="1 2">IFM 55266</strain>
    </source>
</reference>
<dbReference type="GeneID" id="67003132"/>
<dbReference type="RefSeq" id="XP_043156406.1">
    <property type="nucleotide sequence ID" value="XM_043300471.1"/>
</dbReference>
<dbReference type="EMBL" id="BHVY01000003">
    <property type="protein sequence ID" value="GIJ85659.1"/>
    <property type="molecule type" value="Genomic_DNA"/>
</dbReference>
<dbReference type="AlphaFoldDB" id="A0A9P3ES07"/>
<sequence>MRSSLRNQDIARYMDDLKFLNGTCGPVRSPTTWLGDHELDVPSGKECATKSQLPTWGFFTFVFFGVVPRQQSAQYSRRL</sequence>
<evidence type="ECO:0000313" key="2">
    <source>
        <dbReference type="Proteomes" id="UP001043456"/>
    </source>
</evidence>
<proteinExistence type="predicted"/>
<accession>A0A9P3ES07</accession>
<protein>
    <submittedName>
        <fullName evidence="1">Uncharacterized protein</fullName>
    </submittedName>
</protein>
<gene>
    <name evidence="1" type="ORF">Asppvi_004520</name>
</gene>
<organism evidence="1 2">
    <name type="scientific">Aspergillus pseudoviridinutans</name>
    <dbReference type="NCBI Taxonomy" id="1517512"/>
    <lineage>
        <taxon>Eukaryota</taxon>
        <taxon>Fungi</taxon>
        <taxon>Dikarya</taxon>
        <taxon>Ascomycota</taxon>
        <taxon>Pezizomycotina</taxon>
        <taxon>Eurotiomycetes</taxon>
        <taxon>Eurotiomycetidae</taxon>
        <taxon>Eurotiales</taxon>
        <taxon>Aspergillaceae</taxon>
        <taxon>Aspergillus</taxon>
        <taxon>Aspergillus subgen. Fumigati</taxon>
    </lineage>
</organism>
<dbReference type="Proteomes" id="UP001043456">
    <property type="component" value="Unassembled WGS sequence"/>
</dbReference>
<evidence type="ECO:0000313" key="1">
    <source>
        <dbReference type="EMBL" id="GIJ85659.1"/>
    </source>
</evidence>
<keyword evidence="2" id="KW-1185">Reference proteome</keyword>
<name>A0A9P3ES07_9EURO</name>
<comment type="caution">
    <text evidence="1">The sequence shown here is derived from an EMBL/GenBank/DDBJ whole genome shotgun (WGS) entry which is preliminary data.</text>
</comment>